<reference evidence="2" key="1">
    <citation type="submission" date="2016-06" db="EMBL/GenBank/DDBJ databases">
        <title>Parallel loss of symbiosis genes in relatives of nitrogen-fixing non-legume Parasponia.</title>
        <authorList>
            <person name="Van Velzen R."/>
            <person name="Holmer R."/>
            <person name="Bu F."/>
            <person name="Rutten L."/>
            <person name="Van Zeijl A."/>
            <person name="Liu W."/>
            <person name="Santuari L."/>
            <person name="Cao Q."/>
            <person name="Sharma T."/>
            <person name="Shen D."/>
            <person name="Roswanjaya Y."/>
            <person name="Wardhani T."/>
            <person name="Kalhor M.S."/>
            <person name="Jansen J."/>
            <person name="Van den Hoogen J."/>
            <person name="Gungor B."/>
            <person name="Hartog M."/>
            <person name="Hontelez J."/>
            <person name="Verver J."/>
            <person name="Yang W.-C."/>
            <person name="Schijlen E."/>
            <person name="Repin R."/>
            <person name="Schilthuizen M."/>
            <person name="Schranz E."/>
            <person name="Heidstra R."/>
            <person name="Miyata K."/>
            <person name="Fedorova E."/>
            <person name="Kohlen W."/>
            <person name="Bisseling T."/>
            <person name="Smit S."/>
            <person name="Geurts R."/>
        </authorList>
    </citation>
    <scope>NUCLEOTIDE SEQUENCE [LARGE SCALE GENOMIC DNA]</scope>
    <source>
        <strain evidence="2">cv. RG33-2</strain>
    </source>
</reference>
<dbReference type="EMBL" id="JXTC01000216">
    <property type="protein sequence ID" value="PON81460.1"/>
    <property type="molecule type" value="Genomic_DNA"/>
</dbReference>
<protein>
    <submittedName>
        <fullName evidence="1">Uncharacterized protein</fullName>
    </submittedName>
</protein>
<name>A0A2P5E7J2_TREOI</name>
<comment type="caution">
    <text evidence="1">The sequence shown here is derived from an EMBL/GenBank/DDBJ whole genome shotgun (WGS) entry which is preliminary data.</text>
</comment>
<keyword evidence="2" id="KW-1185">Reference proteome</keyword>
<sequence>LEEHLPQSGVSACYLSNVTLIPIEFSFRISLVKEVMGSNPGNATLGNESTQSQIHYANPIGMRQIADGPTGLRKIFF</sequence>
<evidence type="ECO:0000313" key="2">
    <source>
        <dbReference type="Proteomes" id="UP000237000"/>
    </source>
</evidence>
<dbReference type="Proteomes" id="UP000237000">
    <property type="component" value="Unassembled WGS sequence"/>
</dbReference>
<evidence type="ECO:0000313" key="1">
    <source>
        <dbReference type="EMBL" id="PON81460.1"/>
    </source>
</evidence>
<gene>
    <name evidence="1" type="ORF">TorRG33x02_227290</name>
</gene>
<dbReference type="InParanoid" id="A0A2P5E7J2"/>
<proteinExistence type="predicted"/>
<organism evidence="1 2">
    <name type="scientific">Trema orientale</name>
    <name type="common">Charcoal tree</name>
    <name type="synonym">Celtis orientalis</name>
    <dbReference type="NCBI Taxonomy" id="63057"/>
    <lineage>
        <taxon>Eukaryota</taxon>
        <taxon>Viridiplantae</taxon>
        <taxon>Streptophyta</taxon>
        <taxon>Embryophyta</taxon>
        <taxon>Tracheophyta</taxon>
        <taxon>Spermatophyta</taxon>
        <taxon>Magnoliopsida</taxon>
        <taxon>eudicotyledons</taxon>
        <taxon>Gunneridae</taxon>
        <taxon>Pentapetalae</taxon>
        <taxon>rosids</taxon>
        <taxon>fabids</taxon>
        <taxon>Rosales</taxon>
        <taxon>Cannabaceae</taxon>
        <taxon>Trema</taxon>
    </lineage>
</organism>
<dbReference type="AlphaFoldDB" id="A0A2P5E7J2"/>
<feature type="non-terminal residue" evidence="1">
    <location>
        <position position="1"/>
    </location>
</feature>
<accession>A0A2P5E7J2</accession>